<name>A0AA88UA69_9ASTE</name>
<accession>A0AA88UA69</accession>
<feature type="region of interest" description="Disordered" evidence="5">
    <location>
        <begin position="310"/>
        <end position="339"/>
    </location>
</feature>
<keyword evidence="4" id="KW-0862">Zinc</keyword>
<organism evidence="7 8">
    <name type="scientific">Escallonia rubra</name>
    <dbReference type="NCBI Taxonomy" id="112253"/>
    <lineage>
        <taxon>Eukaryota</taxon>
        <taxon>Viridiplantae</taxon>
        <taxon>Streptophyta</taxon>
        <taxon>Embryophyta</taxon>
        <taxon>Tracheophyta</taxon>
        <taxon>Spermatophyta</taxon>
        <taxon>Magnoliopsida</taxon>
        <taxon>eudicotyledons</taxon>
        <taxon>Gunneridae</taxon>
        <taxon>Pentapetalae</taxon>
        <taxon>asterids</taxon>
        <taxon>campanulids</taxon>
        <taxon>Escalloniales</taxon>
        <taxon>Escalloniaceae</taxon>
        <taxon>Escallonia</taxon>
    </lineage>
</organism>
<dbReference type="SUPFAM" id="SSF57716">
    <property type="entry name" value="Glucocorticoid receptor-like (DNA-binding domain)"/>
    <property type="match status" value="1"/>
</dbReference>
<dbReference type="Gene3D" id="1.20.5.4770">
    <property type="match status" value="1"/>
</dbReference>
<keyword evidence="3" id="KW-0863">Zinc-finger</keyword>
<feature type="region of interest" description="Disordered" evidence="5">
    <location>
        <begin position="463"/>
        <end position="483"/>
    </location>
</feature>
<dbReference type="GO" id="GO:0003677">
    <property type="term" value="F:DNA binding"/>
    <property type="evidence" value="ECO:0007669"/>
    <property type="project" value="InterPro"/>
</dbReference>
<reference evidence="7" key="1">
    <citation type="submission" date="2022-12" db="EMBL/GenBank/DDBJ databases">
        <title>Draft genome assemblies for two species of Escallonia (Escalloniales).</title>
        <authorList>
            <person name="Chanderbali A."/>
            <person name="Dervinis C."/>
            <person name="Anghel I."/>
            <person name="Soltis D."/>
            <person name="Soltis P."/>
            <person name="Zapata F."/>
        </authorList>
    </citation>
    <scope>NUCLEOTIDE SEQUENCE</scope>
    <source>
        <strain evidence="7">UCBG92.1500</strain>
        <tissue evidence="7">Leaf</tissue>
    </source>
</reference>
<evidence type="ECO:0000313" key="8">
    <source>
        <dbReference type="Proteomes" id="UP001187471"/>
    </source>
</evidence>
<dbReference type="SMART" id="SM00259">
    <property type="entry name" value="ZnF_A20"/>
    <property type="match status" value="1"/>
</dbReference>
<dbReference type="InterPro" id="IPR002653">
    <property type="entry name" value="Znf_A20"/>
</dbReference>
<dbReference type="Gene3D" id="1.10.10.1290">
    <property type="entry name" value="Transcriptional regulator DELLA, N-terminal domain"/>
    <property type="match status" value="1"/>
</dbReference>
<dbReference type="InterPro" id="IPR038088">
    <property type="entry name" value="DELLA_N_sf"/>
</dbReference>
<evidence type="ECO:0000256" key="5">
    <source>
        <dbReference type="SAM" id="MobiDB-lite"/>
    </source>
</evidence>
<dbReference type="Pfam" id="PF01754">
    <property type="entry name" value="zf-A20"/>
    <property type="match status" value="1"/>
</dbReference>
<comment type="function">
    <text evidence="1">May be involved in environmental stress response.</text>
</comment>
<feature type="region of interest" description="Disordered" evidence="5">
    <location>
        <begin position="113"/>
        <end position="154"/>
    </location>
</feature>
<gene>
    <name evidence="7" type="ORF">RJ640_030508</name>
</gene>
<sequence>MAQKTEKEDADFKAVPEILTLCINNCGVTGSPATKNMCQKCFSASSSAASSSAKSHRSMISADMINGLLAGAGYRVLSSELWQVARCLETVMVNAPTEVSHLANDAIHYNGTTHRTWPPGSTHSSSSSTSPKNRTRPVNLLGSKPDGHRKLPTGTKIEEDSGIAKFLVPTGNSGALAFLFPFCHEDVIVRLDKNLETTQGRISAVDQNGVNEDIFSTPSNLERNQLKFFSRATHSEEAVGLHREQTKHHIGAYLNKNCVRNPTHRKEVSEPIATHTRSWASLYDELFVKSSGAPGFLSCGLLLANSGSPASVDSTVGSNSSATDPDSGENSGTSATTFYSCPGSPVSPVPALPEISVGSPENLPPATVVPLPDAAGVGSPEVPRLHCATNTCLAAASPPNHGNDICSLTPPLDTHAASFIAPDQLEEVVGEPYPSLGEQWAQYIFGPKSIELNLTIDGPYPLFPPKPSPSSSTRPYIPDPAACPASPGGLALDQYGTNLASSLSQLAVTG</sequence>
<feature type="domain" description="A20-type" evidence="6">
    <location>
        <begin position="16"/>
        <end position="50"/>
    </location>
</feature>
<dbReference type="PROSITE" id="PS51036">
    <property type="entry name" value="ZF_A20"/>
    <property type="match status" value="1"/>
</dbReference>
<dbReference type="EMBL" id="JAVXUO010003001">
    <property type="protein sequence ID" value="KAK2967637.1"/>
    <property type="molecule type" value="Genomic_DNA"/>
</dbReference>
<dbReference type="AlphaFoldDB" id="A0AA88UA69"/>
<dbReference type="Pfam" id="PF12041">
    <property type="entry name" value="DELLA"/>
    <property type="match status" value="1"/>
</dbReference>
<proteinExistence type="predicted"/>
<keyword evidence="2" id="KW-0479">Metal-binding</keyword>
<evidence type="ECO:0000256" key="4">
    <source>
        <dbReference type="ARBA" id="ARBA00022833"/>
    </source>
</evidence>
<evidence type="ECO:0000313" key="7">
    <source>
        <dbReference type="EMBL" id="KAK2967637.1"/>
    </source>
</evidence>
<evidence type="ECO:0000259" key="6">
    <source>
        <dbReference type="PROSITE" id="PS51036"/>
    </source>
</evidence>
<evidence type="ECO:0000256" key="3">
    <source>
        <dbReference type="ARBA" id="ARBA00022771"/>
    </source>
</evidence>
<feature type="compositionally biased region" description="Low complexity" evidence="5">
    <location>
        <begin position="121"/>
        <end position="130"/>
    </location>
</feature>
<dbReference type="Proteomes" id="UP001187471">
    <property type="component" value="Unassembled WGS sequence"/>
</dbReference>
<evidence type="ECO:0000256" key="2">
    <source>
        <dbReference type="ARBA" id="ARBA00022723"/>
    </source>
</evidence>
<evidence type="ECO:0000256" key="1">
    <source>
        <dbReference type="ARBA" id="ARBA00003732"/>
    </source>
</evidence>
<comment type="caution">
    <text evidence="7">The sequence shown here is derived from an EMBL/GenBank/DDBJ whole genome shotgun (WGS) entry which is preliminary data.</text>
</comment>
<dbReference type="FunFam" id="1.20.5.4770:FF:000006">
    <property type="entry name" value="Zinc finger A20 and AN1 domain-containing stress-associated protein 1"/>
    <property type="match status" value="1"/>
</dbReference>
<keyword evidence="8" id="KW-1185">Reference proteome</keyword>
<protein>
    <recommendedName>
        <fullName evidence="6">A20-type domain-containing protein</fullName>
    </recommendedName>
</protein>
<dbReference type="GO" id="GO:0008270">
    <property type="term" value="F:zinc ion binding"/>
    <property type="evidence" value="ECO:0007669"/>
    <property type="project" value="UniProtKB-KW"/>
</dbReference>
<dbReference type="InterPro" id="IPR021914">
    <property type="entry name" value="TF_DELLA_N"/>
</dbReference>